<gene>
    <name evidence="1" type="primary">cas7c</name>
    <name evidence="1" type="ORF">CYJ34_08795</name>
</gene>
<accession>A0A2I1M4X4</accession>
<dbReference type="Proteomes" id="UP000234335">
    <property type="component" value="Unassembled WGS sequence"/>
</dbReference>
<dbReference type="AlphaFoldDB" id="A0A2I1M4X4"/>
<dbReference type="RefSeq" id="WP_101540910.1">
    <property type="nucleotide sequence ID" value="NZ_PKGS01000009.1"/>
</dbReference>
<sequence>MINNKVDFLMTIEVKNANPNGDPLTSNMPRIDSLGYGIISDVCIKRKIRNRMQDQFKENDLGEGYDIFVKANDRIDDDFRSLEKRYKAYFDKEKDNEVIERSMNEKWIDVRSFGQVVTFNKKSIGIRGPVSISISKSLDPVITETMQIVRSTNGQDAGEKRSSDTMGSKNFIDYGVYLVQGSVNSFYSERTGFDEKDLEILKEALRTLFINDVSSARPDGSMEIKEIYWFTHSNKLGNVSSAKIKQLVNYDELDINNTNPSYEDYNFRLDDKKLKEYKDKGLTLEIIEGI</sequence>
<evidence type="ECO:0000313" key="2">
    <source>
        <dbReference type="Proteomes" id="UP000234335"/>
    </source>
</evidence>
<name>A0A2I1M4X4_9FIRM</name>
<dbReference type="GO" id="GO:0043571">
    <property type="term" value="P:maintenance of CRISPR repeat elements"/>
    <property type="evidence" value="ECO:0007669"/>
    <property type="project" value="InterPro"/>
</dbReference>
<reference evidence="1 2" key="1">
    <citation type="submission" date="2017-12" db="EMBL/GenBank/DDBJ databases">
        <title>Phylogenetic diversity of female urinary microbiome.</title>
        <authorList>
            <person name="Thomas-White K."/>
            <person name="Wolfe A.J."/>
        </authorList>
    </citation>
    <scope>NUCLEOTIDE SEQUENCE [LARGE SCALE GENOMIC DNA]</scope>
    <source>
        <strain evidence="1 2">UMB0119</strain>
    </source>
</reference>
<dbReference type="InterPro" id="IPR006482">
    <property type="entry name" value="Cas7_Csh2/Csh2"/>
</dbReference>
<organism evidence="1 2">
    <name type="scientific">Anaerococcus octavius</name>
    <dbReference type="NCBI Taxonomy" id="54007"/>
    <lineage>
        <taxon>Bacteria</taxon>
        <taxon>Bacillati</taxon>
        <taxon>Bacillota</taxon>
        <taxon>Tissierellia</taxon>
        <taxon>Tissierellales</taxon>
        <taxon>Peptoniphilaceae</taxon>
        <taxon>Anaerococcus</taxon>
    </lineage>
</organism>
<dbReference type="NCBIfam" id="TIGR01595">
    <property type="entry name" value="cas_CT1132"/>
    <property type="match status" value="1"/>
</dbReference>
<dbReference type="Pfam" id="PF05107">
    <property type="entry name" value="Cas_Cas7"/>
    <property type="match status" value="1"/>
</dbReference>
<dbReference type="EMBL" id="PKGS01000009">
    <property type="protein sequence ID" value="PKZ15167.1"/>
    <property type="molecule type" value="Genomic_DNA"/>
</dbReference>
<comment type="caution">
    <text evidence="1">The sequence shown here is derived from an EMBL/GenBank/DDBJ whole genome shotgun (WGS) entry which is preliminary data.</text>
</comment>
<dbReference type="NCBIfam" id="TIGR02589">
    <property type="entry name" value="cas_Csd2"/>
    <property type="match status" value="1"/>
</dbReference>
<evidence type="ECO:0000313" key="1">
    <source>
        <dbReference type="EMBL" id="PKZ15167.1"/>
    </source>
</evidence>
<protein>
    <submittedName>
        <fullName evidence="1">Type I-C CRISPR-associated protein Cas7/Csd2</fullName>
    </submittedName>
</protein>
<keyword evidence="2" id="KW-1185">Reference proteome</keyword>
<proteinExistence type="predicted"/>
<dbReference type="InterPro" id="IPR013418">
    <property type="entry name" value="CRISPR-assoc_prot_Cas7/Csd2"/>
</dbReference>